<dbReference type="Gene3D" id="3.60.21.10">
    <property type="match status" value="1"/>
</dbReference>
<protein>
    <submittedName>
        <fullName evidence="3">Metallophosphoesterase</fullName>
    </submittedName>
</protein>
<organism evidence="3 4">
    <name type="scientific">Nocardia acididurans</name>
    <dbReference type="NCBI Taxonomy" id="2802282"/>
    <lineage>
        <taxon>Bacteria</taxon>
        <taxon>Bacillati</taxon>
        <taxon>Actinomycetota</taxon>
        <taxon>Actinomycetes</taxon>
        <taxon>Mycobacteriales</taxon>
        <taxon>Nocardiaceae</taxon>
        <taxon>Nocardia</taxon>
    </lineage>
</organism>
<dbReference type="PANTHER" id="PTHR22953">
    <property type="entry name" value="ACID PHOSPHATASE RELATED"/>
    <property type="match status" value="1"/>
</dbReference>
<accession>A0ABS1M556</accession>
<evidence type="ECO:0000259" key="2">
    <source>
        <dbReference type="Pfam" id="PF00149"/>
    </source>
</evidence>
<dbReference type="InterPro" id="IPR039331">
    <property type="entry name" value="PAPs-like"/>
</dbReference>
<dbReference type="Pfam" id="PF00149">
    <property type="entry name" value="Metallophos"/>
    <property type="match status" value="1"/>
</dbReference>
<gene>
    <name evidence="3" type="ORF">JK358_12985</name>
</gene>
<dbReference type="Proteomes" id="UP000602198">
    <property type="component" value="Unassembled WGS sequence"/>
</dbReference>
<dbReference type="Pfam" id="PF10518">
    <property type="entry name" value="TAT_signal"/>
    <property type="match status" value="1"/>
</dbReference>
<dbReference type="InterPro" id="IPR029052">
    <property type="entry name" value="Metallo-depent_PP-like"/>
</dbReference>
<dbReference type="SUPFAM" id="SSF56300">
    <property type="entry name" value="Metallo-dependent phosphatases"/>
    <property type="match status" value="1"/>
</dbReference>
<feature type="domain" description="Calcineurin-like phosphoesterase" evidence="2">
    <location>
        <begin position="236"/>
        <end position="439"/>
    </location>
</feature>
<sequence>MPSLHLNSAGDIPDTGIPAPIAAQLTMAEQYEWHRAHLRRHSVSRRNFLRGSAVAAALAAVGGSPFGARAYADGTQVAVGGRHVGFGPDAASQLRFAGQLSRNPGATKVFLDHGPTPALGGTLEAEVRNLVTQIPSSDGGVLAAEQFYVHAPVDGLAGRMPHFYRWRTSDGFTGDIRAAATAMPTARNAVLPFRFTMMGDQGTDETPTQPAGLAPGDYDDRYYKPDNDPTAPHAGNVLRRITESRPDFHVLAGDIAYADPSGAGKQPQFVPSGGTPANGFDKFNPYVWDAYFGAIEASASTTPWMFATGNHDMEAAYDTHGYGGHLARLDLPSNGPAGCPSAYSFTYGNVAVLSLDANDISYEIRVNTGYSGGGQSSWVERTLAAQRADPNIDFIVCFFHHCAYSTTDSHASDGGVRDAWCELFDRYQVDLVLQGHNHIFERTDPIRARTATRAALDNSIVYPETDGTVYYTVGGGGRPRYGFQPGSPETYRGHEVADTTVPNSYVWTSDGGKQPEAAPWSRVRFRNYSFIRVDVRPGFFASEMDVVAVDEYGNEFDKLTYRRRVRA</sequence>
<dbReference type="InterPro" id="IPR004843">
    <property type="entry name" value="Calcineurin-like_PHP"/>
</dbReference>
<dbReference type="RefSeq" id="WP_201947152.1">
    <property type="nucleotide sequence ID" value="NZ_JAERRJ010000004.1"/>
</dbReference>
<dbReference type="EMBL" id="JAERRJ010000004">
    <property type="protein sequence ID" value="MBL1075310.1"/>
    <property type="molecule type" value="Genomic_DNA"/>
</dbReference>
<proteinExistence type="predicted"/>
<evidence type="ECO:0000313" key="3">
    <source>
        <dbReference type="EMBL" id="MBL1075310.1"/>
    </source>
</evidence>
<name>A0ABS1M556_9NOCA</name>
<evidence type="ECO:0000313" key="4">
    <source>
        <dbReference type="Proteomes" id="UP000602198"/>
    </source>
</evidence>
<keyword evidence="4" id="KW-1185">Reference proteome</keyword>
<evidence type="ECO:0000256" key="1">
    <source>
        <dbReference type="ARBA" id="ARBA00022729"/>
    </source>
</evidence>
<keyword evidence="1" id="KW-0732">Signal</keyword>
<reference evidence="3 4" key="1">
    <citation type="submission" date="2021-01" db="EMBL/GenBank/DDBJ databases">
        <title>WGS of actinomycetes isolated from Thailand.</title>
        <authorList>
            <person name="Thawai C."/>
        </authorList>
    </citation>
    <scope>NUCLEOTIDE SEQUENCE [LARGE SCALE GENOMIC DNA]</scope>
    <source>
        <strain evidence="3 4">LPG 2</strain>
    </source>
</reference>
<dbReference type="PROSITE" id="PS51318">
    <property type="entry name" value="TAT"/>
    <property type="match status" value="1"/>
</dbReference>
<dbReference type="PANTHER" id="PTHR22953:SF153">
    <property type="entry name" value="PURPLE ACID PHOSPHATASE"/>
    <property type="match status" value="1"/>
</dbReference>
<dbReference type="NCBIfam" id="TIGR01409">
    <property type="entry name" value="TAT_signal_seq"/>
    <property type="match status" value="1"/>
</dbReference>
<dbReference type="InterPro" id="IPR019546">
    <property type="entry name" value="TAT_signal_bac_arc"/>
</dbReference>
<comment type="caution">
    <text evidence="3">The sequence shown here is derived from an EMBL/GenBank/DDBJ whole genome shotgun (WGS) entry which is preliminary data.</text>
</comment>
<dbReference type="InterPro" id="IPR006311">
    <property type="entry name" value="TAT_signal"/>
</dbReference>